<accession>A0A9K3GMJ6</accession>
<feature type="compositionally biased region" description="Basic and acidic residues" evidence="1">
    <location>
        <begin position="18"/>
        <end position="45"/>
    </location>
</feature>
<proteinExistence type="predicted"/>
<feature type="region of interest" description="Disordered" evidence="1">
    <location>
        <begin position="18"/>
        <end position="70"/>
    </location>
</feature>
<feature type="compositionally biased region" description="Gly residues" evidence="1">
    <location>
        <begin position="46"/>
        <end position="55"/>
    </location>
</feature>
<evidence type="ECO:0000313" key="3">
    <source>
        <dbReference type="Proteomes" id="UP000265618"/>
    </source>
</evidence>
<keyword evidence="3" id="KW-1185">Reference proteome</keyword>
<comment type="caution">
    <text evidence="2">The sequence shown here is derived from an EMBL/GenBank/DDBJ whole genome shotgun (WGS) entry which is preliminary data.</text>
</comment>
<evidence type="ECO:0000256" key="1">
    <source>
        <dbReference type="SAM" id="MobiDB-lite"/>
    </source>
</evidence>
<gene>
    <name evidence="2" type="ORF">KIPB_010717</name>
</gene>
<name>A0A9K3GMJ6_9EUKA</name>
<dbReference type="Proteomes" id="UP000265618">
    <property type="component" value="Unassembled WGS sequence"/>
</dbReference>
<sequence length="157" mass="17381">MRIGVVLSISHLDTHCNEQELGERQRARHTEGRRERGGVAPRDIETGGGNGGGGNQSCIEEREREAGGESLVDRDVARVLSLLPPFTTWVQAVEDFHAYSARQTAMNQEAERHNNIGGNTTTSAGNEGDGDLTGYEGWSDEGMLEEREREREREMRA</sequence>
<organism evidence="2 3">
    <name type="scientific">Kipferlia bialata</name>
    <dbReference type="NCBI Taxonomy" id="797122"/>
    <lineage>
        <taxon>Eukaryota</taxon>
        <taxon>Metamonada</taxon>
        <taxon>Carpediemonas-like organisms</taxon>
        <taxon>Kipferlia</taxon>
    </lineage>
</organism>
<feature type="compositionally biased region" description="Basic and acidic residues" evidence="1">
    <location>
        <begin position="144"/>
        <end position="157"/>
    </location>
</feature>
<evidence type="ECO:0000313" key="2">
    <source>
        <dbReference type="EMBL" id="GIQ88467.1"/>
    </source>
</evidence>
<dbReference type="AlphaFoldDB" id="A0A9K3GMJ6"/>
<feature type="region of interest" description="Disordered" evidence="1">
    <location>
        <begin position="112"/>
        <end position="157"/>
    </location>
</feature>
<protein>
    <submittedName>
        <fullName evidence="2">Uncharacterized protein</fullName>
    </submittedName>
</protein>
<reference evidence="2 3" key="1">
    <citation type="journal article" date="2018" name="PLoS ONE">
        <title>The draft genome of Kipferlia bialata reveals reductive genome evolution in fornicate parasites.</title>
        <authorList>
            <person name="Tanifuji G."/>
            <person name="Takabayashi S."/>
            <person name="Kume K."/>
            <person name="Takagi M."/>
            <person name="Nakayama T."/>
            <person name="Kamikawa R."/>
            <person name="Inagaki Y."/>
            <person name="Hashimoto T."/>
        </authorList>
    </citation>
    <scope>NUCLEOTIDE SEQUENCE [LARGE SCALE GENOMIC DNA]</scope>
    <source>
        <strain evidence="2">NY0173</strain>
    </source>
</reference>
<dbReference type="EMBL" id="BDIP01004090">
    <property type="protein sequence ID" value="GIQ88467.1"/>
    <property type="molecule type" value="Genomic_DNA"/>
</dbReference>
<feature type="compositionally biased region" description="Polar residues" evidence="1">
    <location>
        <begin position="116"/>
        <end position="125"/>
    </location>
</feature>
<feature type="compositionally biased region" description="Basic and acidic residues" evidence="1">
    <location>
        <begin position="59"/>
        <end position="70"/>
    </location>
</feature>